<dbReference type="Pfam" id="PF00144">
    <property type="entry name" value="Beta-lactamase"/>
    <property type="match status" value="1"/>
</dbReference>
<dbReference type="InterPro" id="IPR005898">
    <property type="entry name" value="Cyc_pep_transpt_SyrD/YojI"/>
</dbReference>
<dbReference type="GO" id="GO:0016887">
    <property type="term" value="F:ATP hydrolysis activity"/>
    <property type="evidence" value="ECO:0007669"/>
    <property type="project" value="InterPro"/>
</dbReference>
<dbReference type="GO" id="GO:0005886">
    <property type="term" value="C:plasma membrane"/>
    <property type="evidence" value="ECO:0007669"/>
    <property type="project" value="UniProtKB-SubCell"/>
</dbReference>
<dbReference type="InterPro" id="IPR027417">
    <property type="entry name" value="P-loop_NTPase"/>
</dbReference>
<dbReference type="EMBL" id="CP035282">
    <property type="protein sequence ID" value="QAT61474.1"/>
    <property type="molecule type" value="Genomic_DNA"/>
</dbReference>
<reference evidence="11" key="1">
    <citation type="submission" date="2019-01" db="EMBL/GenBank/DDBJ databases">
        <title>Draft genomes of a novel of Sporanaerobacter strains.</title>
        <authorList>
            <person name="Ma S."/>
        </authorList>
    </citation>
    <scope>NUCLEOTIDE SEQUENCE [LARGE SCALE GENOMIC DNA]</scope>
    <source>
        <strain evidence="11">NJN-17</strain>
    </source>
</reference>
<dbReference type="InterPro" id="IPR003439">
    <property type="entry name" value="ABC_transporter-like_ATP-bd"/>
</dbReference>
<dbReference type="PANTHER" id="PTHR46825">
    <property type="entry name" value="D-ALANYL-D-ALANINE-CARBOXYPEPTIDASE/ENDOPEPTIDASE AMPH"/>
    <property type="match status" value="1"/>
</dbReference>
<feature type="transmembrane region" description="Helical" evidence="7">
    <location>
        <begin position="712"/>
        <end position="739"/>
    </location>
</feature>
<feature type="transmembrane region" description="Helical" evidence="7">
    <location>
        <begin position="751"/>
        <end position="773"/>
    </location>
</feature>
<dbReference type="Gene3D" id="3.40.710.10">
    <property type="entry name" value="DD-peptidase/beta-lactamase superfamily"/>
    <property type="match status" value="1"/>
</dbReference>
<proteinExistence type="predicted"/>
<sequence length="1017" mass="115772">MKNFNGLPAALIIFLCMILLPFKTYALTDDTNIKIEKFIKENMDKGNIPGLFVTVVKDDKTVYEKGFGYSDVEKKERVTSKSLFEIGSNSKAFTALGILKLQKEGLIELNDEVTDYIPWLKVKYKGREVPVTIEQLLHHTSGIPFKTIDNIPVSNDDNAIDETVRTLIGIELDSEPGEKFQYATINYDVLGLIIEKATGSSYEEYIEENILKPMGLNNTYLYRDEDVSENMAKGYKIEFLKPALYDAPTYRGNKPAGYIMSNGEDMGKWLKIQMGTYNSSRFDRELIEESHNPNRKVPPLEDGSSYACGWYVYQKGGGEISHGGNNPNYSSFILLRPEDKTGIAVLGNTNSEYVGYIARGINGILQGEDYYEDVNDLNKNADMISVLLILISVLIIAGTLFFTVKALKEVFRKERFLNKKNSRDIFKFIFSLIFMIGLSYSIYLIPNILYRGVSWNFVFVWLPETVKTALYLVYISIWTVYVYSVFISLYKKEGDKSILILSILSVLSGFGNALIIFTINMAIRSGNDEKVKLLMYFILGIILYVYGQRIMRIRMIEITNGIVYSKRMEIVKGLLKTPYNKFEEIDKGRIQSTLNNDTETISRFVNIIISGVTSAITLICCFIYLGFINIYALLLSVIIILFIAGIYYLVGRYANRIGEEARDLQNIFFKFINDLIGGFKELSLNGKRKEEFQEDLEESCDRYKVKRGQSALAFANMFVVGELLFTIAIGAVVFILPLILKNLKEVSLESYVFILLYMTGPVHGILNAIPNAIEVRISLKRINGLLSQISSSDGKNNDSGINKKEDKIILKLKGIEYVYDKDGENSFKVGPIDYEFKSGEIFFITGGNGSGKSTLAKLLTGLYVPSKGYITLNGNRVSGRELSEKYSGVFSDFYLFDKLYGIDYKDKEEEIRKYLEILQLDNKVRIKEGKFDTIKLSTGQKKRLALLVAYLEDRPIYIFDEWAADQDPEFRLFFYDTILPELKERGKCVIAITHDDRYFNVADKIIKMDMGSFQTFK</sequence>
<keyword evidence="5 7" id="KW-1133">Transmembrane helix</keyword>
<dbReference type="Pfam" id="PF00664">
    <property type="entry name" value="ABC_membrane"/>
    <property type="match status" value="1"/>
</dbReference>
<keyword evidence="3" id="KW-0547">Nucleotide-binding</keyword>
<dbReference type="AlphaFoldDB" id="A0A410QC91"/>
<feature type="transmembrane region" description="Helical" evidence="7">
    <location>
        <begin position="425"/>
        <end position="449"/>
    </location>
</feature>
<dbReference type="GO" id="GO:0005524">
    <property type="term" value="F:ATP binding"/>
    <property type="evidence" value="ECO:0007669"/>
    <property type="project" value="UniProtKB-KW"/>
</dbReference>
<feature type="transmembrane region" description="Helical" evidence="7">
    <location>
        <begin position="604"/>
        <end position="625"/>
    </location>
</feature>
<dbReference type="GO" id="GO:0015833">
    <property type="term" value="P:peptide transport"/>
    <property type="evidence" value="ECO:0007669"/>
    <property type="project" value="InterPro"/>
</dbReference>
<dbReference type="InterPro" id="IPR011527">
    <property type="entry name" value="ABC1_TM_dom"/>
</dbReference>
<protein>
    <submittedName>
        <fullName evidence="10">Cyclic peptide export ABC transporter</fullName>
    </submittedName>
</protein>
<dbReference type="SUPFAM" id="SSF90123">
    <property type="entry name" value="ABC transporter transmembrane region"/>
    <property type="match status" value="1"/>
</dbReference>
<evidence type="ECO:0000259" key="8">
    <source>
        <dbReference type="PROSITE" id="PS50893"/>
    </source>
</evidence>
<feature type="domain" description="ABC transporter" evidence="8">
    <location>
        <begin position="810"/>
        <end position="1017"/>
    </location>
</feature>
<dbReference type="SUPFAM" id="SSF56601">
    <property type="entry name" value="beta-lactamase/transpeptidase-like"/>
    <property type="match status" value="1"/>
</dbReference>
<feature type="transmembrane region" description="Helical" evidence="7">
    <location>
        <begin position="631"/>
        <end position="650"/>
    </location>
</feature>
<dbReference type="Pfam" id="PF00005">
    <property type="entry name" value="ABC_tran"/>
    <property type="match status" value="1"/>
</dbReference>
<dbReference type="Gene3D" id="3.40.50.300">
    <property type="entry name" value="P-loop containing nucleotide triphosphate hydrolases"/>
    <property type="match status" value="1"/>
</dbReference>
<dbReference type="InterPro" id="IPR036640">
    <property type="entry name" value="ABC1_TM_sf"/>
</dbReference>
<dbReference type="InterPro" id="IPR001466">
    <property type="entry name" value="Beta-lactam-related"/>
</dbReference>
<feature type="transmembrane region" description="Helical" evidence="7">
    <location>
        <begin position="531"/>
        <end position="547"/>
    </location>
</feature>
<dbReference type="SMART" id="SM00382">
    <property type="entry name" value="AAA"/>
    <property type="match status" value="1"/>
</dbReference>
<feature type="transmembrane region" description="Helical" evidence="7">
    <location>
        <begin position="383"/>
        <end position="404"/>
    </location>
</feature>
<evidence type="ECO:0000256" key="3">
    <source>
        <dbReference type="ARBA" id="ARBA00022741"/>
    </source>
</evidence>
<evidence type="ECO:0000256" key="2">
    <source>
        <dbReference type="ARBA" id="ARBA00022692"/>
    </source>
</evidence>
<dbReference type="Gene3D" id="1.20.1560.10">
    <property type="entry name" value="ABC transporter type 1, transmembrane domain"/>
    <property type="match status" value="1"/>
</dbReference>
<dbReference type="InterPro" id="IPR003593">
    <property type="entry name" value="AAA+_ATPase"/>
</dbReference>
<evidence type="ECO:0000256" key="5">
    <source>
        <dbReference type="ARBA" id="ARBA00022989"/>
    </source>
</evidence>
<comment type="subcellular location">
    <subcellularLocation>
        <location evidence="1">Cell membrane</location>
        <topology evidence="1">Multi-pass membrane protein</topology>
    </subcellularLocation>
</comment>
<evidence type="ECO:0000259" key="9">
    <source>
        <dbReference type="PROSITE" id="PS50929"/>
    </source>
</evidence>
<feature type="domain" description="ABC transmembrane type-1" evidence="9">
    <location>
        <begin position="497"/>
        <end position="774"/>
    </location>
</feature>
<dbReference type="PROSITE" id="PS50929">
    <property type="entry name" value="ABC_TM1F"/>
    <property type="match status" value="1"/>
</dbReference>
<dbReference type="SUPFAM" id="SSF52540">
    <property type="entry name" value="P-loop containing nucleoside triphosphate hydrolases"/>
    <property type="match status" value="1"/>
</dbReference>
<dbReference type="PANTHER" id="PTHR46825:SF11">
    <property type="entry name" value="PENICILLIN-BINDING PROTEIN 4"/>
    <property type="match status" value="1"/>
</dbReference>
<dbReference type="Proteomes" id="UP000287969">
    <property type="component" value="Chromosome"/>
</dbReference>
<dbReference type="OrthoDB" id="9797709at2"/>
<dbReference type="GO" id="GO:0140359">
    <property type="term" value="F:ABC-type transporter activity"/>
    <property type="evidence" value="ECO:0007669"/>
    <property type="project" value="InterPro"/>
</dbReference>
<keyword evidence="2 7" id="KW-0812">Transmembrane</keyword>
<gene>
    <name evidence="10" type="ORF">EQM13_07735</name>
</gene>
<dbReference type="InterPro" id="IPR012338">
    <property type="entry name" value="Beta-lactam/transpept-like"/>
</dbReference>
<evidence type="ECO:0000256" key="4">
    <source>
        <dbReference type="ARBA" id="ARBA00022840"/>
    </source>
</evidence>
<evidence type="ECO:0000256" key="1">
    <source>
        <dbReference type="ARBA" id="ARBA00004651"/>
    </source>
</evidence>
<evidence type="ECO:0000256" key="7">
    <source>
        <dbReference type="SAM" id="Phobius"/>
    </source>
</evidence>
<dbReference type="KEGG" id="spoa:EQM13_07735"/>
<name>A0A410QC91_9FIRM</name>
<dbReference type="PROSITE" id="PS50893">
    <property type="entry name" value="ABC_TRANSPORTER_2"/>
    <property type="match status" value="1"/>
</dbReference>
<dbReference type="InterPro" id="IPR050491">
    <property type="entry name" value="AmpC-like"/>
</dbReference>
<feature type="transmembrane region" description="Helical" evidence="7">
    <location>
        <begin position="497"/>
        <end position="519"/>
    </location>
</feature>
<evidence type="ECO:0000313" key="11">
    <source>
        <dbReference type="Proteomes" id="UP000287969"/>
    </source>
</evidence>
<dbReference type="GO" id="GO:1904680">
    <property type="term" value="F:peptide transmembrane transporter activity"/>
    <property type="evidence" value="ECO:0007669"/>
    <property type="project" value="InterPro"/>
</dbReference>
<keyword evidence="6 7" id="KW-0472">Membrane</keyword>
<keyword evidence="11" id="KW-1185">Reference proteome</keyword>
<evidence type="ECO:0000256" key="6">
    <source>
        <dbReference type="ARBA" id="ARBA00023136"/>
    </source>
</evidence>
<keyword evidence="4" id="KW-0067">ATP-binding</keyword>
<dbReference type="NCBIfam" id="TIGR01194">
    <property type="entry name" value="cyc_pep_trnsptr"/>
    <property type="match status" value="1"/>
</dbReference>
<evidence type="ECO:0000313" key="10">
    <source>
        <dbReference type="EMBL" id="QAT61474.1"/>
    </source>
</evidence>
<organism evidence="10 11">
    <name type="scientific">Acidilutibacter cellobiosedens</name>
    <dbReference type="NCBI Taxonomy" id="2507161"/>
    <lineage>
        <taxon>Bacteria</taxon>
        <taxon>Bacillati</taxon>
        <taxon>Bacillota</taxon>
        <taxon>Tissierellia</taxon>
        <taxon>Tissierellales</taxon>
        <taxon>Acidilutibacteraceae</taxon>
        <taxon>Acidilutibacter</taxon>
    </lineage>
</organism>
<feature type="transmembrane region" description="Helical" evidence="7">
    <location>
        <begin position="469"/>
        <end position="490"/>
    </location>
</feature>
<accession>A0A410QC91</accession>
<dbReference type="RefSeq" id="WP_128752379.1">
    <property type="nucleotide sequence ID" value="NZ_CP035282.1"/>
</dbReference>